<dbReference type="Gene3D" id="2.160.10.10">
    <property type="entry name" value="Hexapeptide repeat proteins"/>
    <property type="match status" value="1"/>
</dbReference>
<dbReference type="Pfam" id="PF17836">
    <property type="entry name" value="PglD_N"/>
    <property type="match status" value="1"/>
</dbReference>
<dbReference type="RefSeq" id="WP_334315922.1">
    <property type="nucleotide sequence ID" value="NZ_CP065938.1"/>
</dbReference>
<dbReference type="InterPro" id="IPR020019">
    <property type="entry name" value="AcTrfase_PglD-like"/>
</dbReference>
<dbReference type="InterPro" id="IPR050179">
    <property type="entry name" value="Trans_hexapeptide_repeat"/>
</dbReference>
<name>A0ABY5Y2A6_9BACT</name>
<dbReference type="Gene3D" id="3.40.50.20">
    <property type="match status" value="1"/>
</dbReference>
<evidence type="ECO:0000259" key="3">
    <source>
        <dbReference type="Pfam" id="PF25087"/>
    </source>
</evidence>
<evidence type="ECO:0000259" key="2">
    <source>
        <dbReference type="Pfam" id="PF17836"/>
    </source>
</evidence>
<reference evidence="4" key="1">
    <citation type="submission" date="2020-12" db="EMBL/GenBank/DDBJ databases">
        <title>Taurinivorans muris gen. nov., sp. nov., fundamental and realized metabolic niche of a ubiquitous sulfidogenic bacterium in the murine intestine.</title>
        <authorList>
            <person name="Ye H."/>
            <person name="Hanson B.T."/>
            <person name="Loy A."/>
        </authorList>
    </citation>
    <scope>NUCLEOTIDE SEQUENCE</scope>
    <source>
        <strain evidence="4">LT0009</strain>
    </source>
</reference>
<evidence type="ECO:0008006" key="6">
    <source>
        <dbReference type="Google" id="ProtNLM"/>
    </source>
</evidence>
<feature type="domain" description="Mannose-1-phosphate guanyltransferase C-terminal" evidence="3">
    <location>
        <begin position="94"/>
        <end position="187"/>
    </location>
</feature>
<dbReference type="PANTHER" id="PTHR43300:SF4">
    <property type="entry name" value="ACYL-[ACYL-CARRIER-PROTEIN]--UDP-N-ACETYLGLUCOSAMINE O-ACYLTRANSFERASE"/>
    <property type="match status" value="1"/>
</dbReference>
<organism evidence="4 5">
    <name type="scientific">Taurinivorans muris</name>
    <dbReference type="NCBI Taxonomy" id="2787751"/>
    <lineage>
        <taxon>Bacteria</taxon>
        <taxon>Pseudomonadati</taxon>
        <taxon>Thermodesulfobacteriota</taxon>
        <taxon>Desulfovibrionia</taxon>
        <taxon>Desulfovibrionales</taxon>
        <taxon>Desulfovibrionaceae</taxon>
        <taxon>Taurinivorans</taxon>
    </lineage>
</organism>
<comment type="similarity">
    <text evidence="1">Belongs to the transferase hexapeptide repeat family.</text>
</comment>
<dbReference type="Pfam" id="PF25087">
    <property type="entry name" value="GMPPB_C"/>
    <property type="match status" value="1"/>
</dbReference>
<dbReference type="SUPFAM" id="SSF51161">
    <property type="entry name" value="Trimeric LpxA-like enzymes"/>
    <property type="match status" value="1"/>
</dbReference>
<dbReference type="CDD" id="cd03360">
    <property type="entry name" value="LbH_AT_putative"/>
    <property type="match status" value="1"/>
</dbReference>
<evidence type="ECO:0000256" key="1">
    <source>
        <dbReference type="ARBA" id="ARBA00007274"/>
    </source>
</evidence>
<keyword evidence="5" id="KW-1185">Reference proteome</keyword>
<dbReference type="EMBL" id="CP065938">
    <property type="protein sequence ID" value="UWX06319.1"/>
    <property type="molecule type" value="Genomic_DNA"/>
</dbReference>
<evidence type="ECO:0000313" key="5">
    <source>
        <dbReference type="Proteomes" id="UP001058120"/>
    </source>
</evidence>
<accession>A0ABY5Y2A6</accession>
<protein>
    <recommendedName>
        <fullName evidence="6">PglD N-terminal domain-containing protein</fullName>
    </recommendedName>
</protein>
<dbReference type="InterPro" id="IPR011004">
    <property type="entry name" value="Trimer_LpxA-like_sf"/>
</dbReference>
<feature type="domain" description="PglD N-terminal" evidence="2">
    <location>
        <begin position="4"/>
        <end position="84"/>
    </location>
</feature>
<evidence type="ECO:0000313" key="4">
    <source>
        <dbReference type="EMBL" id="UWX06319.1"/>
    </source>
</evidence>
<dbReference type="Proteomes" id="UP001058120">
    <property type="component" value="Chromosome"/>
</dbReference>
<sequence>MNYQVIIFGTGGLAQILYTKLCQTGHAVSAFVLEKKYKNCEQFLGLPVIDFEKIEETYPPHSYKFIIGIGGNMLNKLRTRIYHEFKAKGYQPISYIDKSASILPDCSVGEHCILFENVVAHSKVRIGDNVYVLPNTYLGHHSVIEDNCFIAAQVSLAGGVIIKKGCFLGASSCVANSVTIGESCVLAMGSYCTKSSPPDTLIINNEFYDDAENRFDNYFQKARKNFE</sequence>
<dbReference type="PANTHER" id="PTHR43300">
    <property type="entry name" value="ACETYLTRANSFERASE"/>
    <property type="match status" value="1"/>
</dbReference>
<dbReference type="InterPro" id="IPR041561">
    <property type="entry name" value="PglD_N"/>
</dbReference>
<gene>
    <name evidence="4" type="ORF">JBF11_03120</name>
</gene>
<dbReference type="InterPro" id="IPR056729">
    <property type="entry name" value="GMPPB_C"/>
</dbReference>
<proteinExistence type="inferred from homology"/>